<dbReference type="CDD" id="cd02440">
    <property type="entry name" value="AdoMet_MTases"/>
    <property type="match status" value="1"/>
</dbReference>
<organism evidence="2 3">
    <name type="scientific">Paenibacillus haidiansis</name>
    <dbReference type="NCBI Taxonomy" id="1574488"/>
    <lineage>
        <taxon>Bacteria</taxon>
        <taxon>Bacillati</taxon>
        <taxon>Bacillota</taxon>
        <taxon>Bacilli</taxon>
        <taxon>Bacillales</taxon>
        <taxon>Paenibacillaceae</taxon>
        <taxon>Paenibacillus</taxon>
    </lineage>
</organism>
<accession>A0ABU7VS83</accession>
<dbReference type="EC" id="2.1.-.-" evidence="2"/>
<reference evidence="2 3" key="1">
    <citation type="submission" date="2024-02" db="EMBL/GenBank/DDBJ databases">
        <title>A nitrogen-fixing paenibacillus bacterium.</title>
        <authorList>
            <person name="Zhang W.L."/>
            <person name="Chen S.F."/>
        </authorList>
    </citation>
    <scope>NUCLEOTIDE SEQUENCE [LARGE SCALE GENOMIC DNA]</scope>
    <source>
        <strain evidence="2 3">M1</strain>
    </source>
</reference>
<keyword evidence="2" id="KW-0808">Transferase</keyword>
<sequence length="241" mass="27481">METAKLIFDFLGPDPTEMRQFIHDVWPENPDANVLDLASGNGDHLFGFIDKPVASVTVVDNSEEALRLLLERHSNHKQLISPICADLGTWACDRKYDVVHMGDNSIQMFASYKDQFNIIKTMASCLSDKGFGLLNVTPVTERQIMEYCVEPKRITTVKNGGETVEVFGQIKVDVFNQDLIMYFSISRDGIEEGRSTCRCRMLLKHEIEEMVKAAGLKVVQVRHRKLKRGNDSYYYLLQLNQ</sequence>
<dbReference type="Gene3D" id="3.40.50.150">
    <property type="entry name" value="Vaccinia Virus protein VP39"/>
    <property type="match status" value="1"/>
</dbReference>
<evidence type="ECO:0000313" key="3">
    <source>
        <dbReference type="Proteomes" id="UP001306950"/>
    </source>
</evidence>
<evidence type="ECO:0000259" key="1">
    <source>
        <dbReference type="Pfam" id="PF13649"/>
    </source>
</evidence>
<dbReference type="RefSeq" id="WP_331846852.1">
    <property type="nucleotide sequence ID" value="NZ_JAZHPZ010000005.1"/>
</dbReference>
<feature type="domain" description="Methyltransferase" evidence="1">
    <location>
        <begin position="34"/>
        <end position="130"/>
    </location>
</feature>
<protein>
    <submittedName>
        <fullName evidence="2">Class I SAM-dependent methyltransferase</fullName>
        <ecNumber evidence="2">2.1.-.-</ecNumber>
    </submittedName>
</protein>
<dbReference type="GO" id="GO:0032259">
    <property type="term" value="P:methylation"/>
    <property type="evidence" value="ECO:0007669"/>
    <property type="project" value="UniProtKB-KW"/>
</dbReference>
<dbReference type="InterPro" id="IPR041698">
    <property type="entry name" value="Methyltransf_25"/>
</dbReference>
<evidence type="ECO:0000313" key="2">
    <source>
        <dbReference type="EMBL" id="MEF2966637.1"/>
    </source>
</evidence>
<proteinExistence type="predicted"/>
<dbReference type="Pfam" id="PF13649">
    <property type="entry name" value="Methyltransf_25"/>
    <property type="match status" value="1"/>
</dbReference>
<dbReference type="InterPro" id="IPR029063">
    <property type="entry name" value="SAM-dependent_MTases_sf"/>
</dbReference>
<keyword evidence="3" id="KW-1185">Reference proteome</keyword>
<dbReference type="Gene3D" id="2.20.130.10">
    <property type="entry name" value="CAC2371-like domains"/>
    <property type="match status" value="1"/>
</dbReference>
<dbReference type="EMBL" id="JAZHPZ010000005">
    <property type="protein sequence ID" value="MEF2966637.1"/>
    <property type="molecule type" value="Genomic_DNA"/>
</dbReference>
<dbReference type="SUPFAM" id="SSF53335">
    <property type="entry name" value="S-adenosyl-L-methionine-dependent methyltransferases"/>
    <property type="match status" value="1"/>
</dbReference>
<gene>
    <name evidence="2" type="ORF">V3851_12425</name>
</gene>
<keyword evidence="2" id="KW-0489">Methyltransferase</keyword>
<dbReference type="GO" id="GO:0008168">
    <property type="term" value="F:methyltransferase activity"/>
    <property type="evidence" value="ECO:0007669"/>
    <property type="project" value="UniProtKB-KW"/>
</dbReference>
<comment type="caution">
    <text evidence="2">The sequence shown here is derived from an EMBL/GenBank/DDBJ whole genome shotgun (WGS) entry which is preliminary data.</text>
</comment>
<dbReference type="Proteomes" id="UP001306950">
    <property type="component" value="Unassembled WGS sequence"/>
</dbReference>
<name>A0ABU7VS83_9BACL</name>